<dbReference type="Gene3D" id="3.10.450.40">
    <property type="match status" value="1"/>
</dbReference>
<name>A0ABW0BDI9_9ACTN</name>
<evidence type="ECO:0000259" key="2">
    <source>
        <dbReference type="Pfam" id="PF04965"/>
    </source>
</evidence>
<evidence type="ECO:0000256" key="1">
    <source>
        <dbReference type="SAM" id="MobiDB-lite"/>
    </source>
</evidence>
<dbReference type="Pfam" id="PF04965">
    <property type="entry name" value="GPW_gp25"/>
    <property type="match status" value="1"/>
</dbReference>
<feature type="region of interest" description="Disordered" evidence="1">
    <location>
        <begin position="1"/>
        <end position="23"/>
    </location>
</feature>
<dbReference type="RefSeq" id="WP_378585858.1">
    <property type="nucleotide sequence ID" value="NZ_JBHSKD010000002.1"/>
</dbReference>
<keyword evidence="4" id="KW-1185">Reference proteome</keyword>
<evidence type="ECO:0000313" key="3">
    <source>
        <dbReference type="EMBL" id="MFC5175306.1"/>
    </source>
</evidence>
<accession>A0ABW0BDI9</accession>
<dbReference type="EMBL" id="JBHSKD010000002">
    <property type="protein sequence ID" value="MFC5175306.1"/>
    <property type="molecule type" value="Genomic_DNA"/>
</dbReference>
<comment type="caution">
    <text evidence="3">The sequence shown here is derived from an EMBL/GenBank/DDBJ whole genome shotgun (WGS) entry which is preliminary data.</text>
</comment>
<gene>
    <name evidence="3" type="ORF">ACFPGP_01400</name>
</gene>
<evidence type="ECO:0000313" key="4">
    <source>
        <dbReference type="Proteomes" id="UP001596087"/>
    </source>
</evidence>
<sequence length="121" mass="13347">MSGLRPDFPLRIDGRGRSAATGQDDHVHDLVEQVLFTSPGERVNRPTFGCGLLQLVFEPNSEPLALAVKATVQASLQQWLGELIAVDRVDVRAEDSVLRVTVGYTVRATQESRLDEFRSSL</sequence>
<proteinExistence type="predicted"/>
<feature type="domain" description="IraD/Gp25-like" evidence="2">
    <location>
        <begin position="24"/>
        <end position="110"/>
    </location>
</feature>
<dbReference type="InterPro" id="IPR007048">
    <property type="entry name" value="IraD/Gp25-like"/>
</dbReference>
<dbReference type="SUPFAM" id="SSF160719">
    <property type="entry name" value="gpW/gp25-like"/>
    <property type="match status" value="1"/>
</dbReference>
<organism evidence="3 4">
    <name type="scientific">Nocardioides taihuensis</name>
    <dbReference type="NCBI Taxonomy" id="1835606"/>
    <lineage>
        <taxon>Bacteria</taxon>
        <taxon>Bacillati</taxon>
        <taxon>Actinomycetota</taxon>
        <taxon>Actinomycetes</taxon>
        <taxon>Propionibacteriales</taxon>
        <taxon>Nocardioidaceae</taxon>
        <taxon>Nocardioides</taxon>
    </lineage>
</organism>
<dbReference type="Proteomes" id="UP001596087">
    <property type="component" value="Unassembled WGS sequence"/>
</dbReference>
<reference evidence="4" key="1">
    <citation type="journal article" date="2019" name="Int. J. Syst. Evol. Microbiol.">
        <title>The Global Catalogue of Microorganisms (GCM) 10K type strain sequencing project: providing services to taxonomists for standard genome sequencing and annotation.</title>
        <authorList>
            <consortium name="The Broad Institute Genomics Platform"/>
            <consortium name="The Broad Institute Genome Sequencing Center for Infectious Disease"/>
            <person name="Wu L."/>
            <person name="Ma J."/>
        </authorList>
    </citation>
    <scope>NUCLEOTIDE SEQUENCE [LARGE SCALE GENOMIC DNA]</scope>
    <source>
        <strain evidence="4">DFY41</strain>
    </source>
</reference>
<protein>
    <submittedName>
        <fullName evidence="3">GPW/gp25 family protein</fullName>
    </submittedName>
</protein>